<dbReference type="InterPro" id="IPR003107">
    <property type="entry name" value="HAT"/>
</dbReference>
<keyword evidence="5" id="KW-1185">Reference proteome</keyword>
<dbReference type="InterPro" id="IPR045075">
    <property type="entry name" value="Syf1-like"/>
</dbReference>
<keyword evidence="1" id="KW-0677">Repeat</keyword>
<feature type="region of interest" description="Disordered" evidence="3">
    <location>
        <begin position="737"/>
        <end position="760"/>
    </location>
</feature>
<protein>
    <submittedName>
        <fullName evidence="4">PRPF6 protein</fullName>
    </submittedName>
</protein>
<keyword evidence="2" id="KW-0802">TPR repeat</keyword>
<dbReference type="AlphaFoldDB" id="A0A812S293"/>
<proteinExistence type="predicted"/>
<dbReference type="SUPFAM" id="SSF48452">
    <property type="entry name" value="TPR-like"/>
    <property type="match status" value="2"/>
</dbReference>
<dbReference type="Gene3D" id="1.25.40.10">
    <property type="entry name" value="Tetratricopeptide repeat domain"/>
    <property type="match status" value="2"/>
</dbReference>
<dbReference type="SMART" id="SM00386">
    <property type="entry name" value="HAT"/>
    <property type="match status" value="4"/>
</dbReference>
<dbReference type="EMBL" id="CAJNIZ010022780">
    <property type="protein sequence ID" value="CAE7464130.1"/>
    <property type="molecule type" value="Genomic_DNA"/>
</dbReference>
<evidence type="ECO:0000256" key="3">
    <source>
        <dbReference type="SAM" id="MobiDB-lite"/>
    </source>
</evidence>
<dbReference type="PANTHER" id="PTHR11246:SF1">
    <property type="entry name" value="PRE-MRNA-PROCESSING FACTOR 6"/>
    <property type="match status" value="1"/>
</dbReference>
<evidence type="ECO:0000313" key="5">
    <source>
        <dbReference type="Proteomes" id="UP000649617"/>
    </source>
</evidence>
<dbReference type="InterPro" id="IPR019734">
    <property type="entry name" value="TPR_rpt"/>
</dbReference>
<dbReference type="Proteomes" id="UP000649617">
    <property type="component" value="Unassembled WGS sequence"/>
</dbReference>
<comment type="caution">
    <text evidence="4">The sequence shown here is derived from an EMBL/GenBank/DDBJ whole genome shotgun (WGS) entry which is preliminary data.</text>
</comment>
<name>A0A812S293_SYMPI</name>
<dbReference type="InterPro" id="IPR011990">
    <property type="entry name" value="TPR-like_helical_dom_sf"/>
</dbReference>
<evidence type="ECO:0000256" key="2">
    <source>
        <dbReference type="PROSITE-ProRule" id="PRU00339"/>
    </source>
</evidence>
<dbReference type="GO" id="GO:0000244">
    <property type="term" value="P:spliceosomal tri-snRNP complex assembly"/>
    <property type="evidence" value="ECO:0007669"/>
    <property type="project" value="TreeGrafter"/>
</dbReference>
<dbReference type="PROSITE" id="PS50005">
    <property type="entry name" value="TPR"/>
    <property type="match status" value="1"/>
</dbReference>
<reference evidence="4" key="1">
    <citation type="submission" date="2021-02" db="EMBL/GenBank/DDBJ databases">
        <authorList>
            <person name="Dougan E. K."/>
            <person name="Rhodes N."/>
            <person name="Thang M."/>
            <person name="Chan C."/>
        </authorList>
    </citation>
    <scope>NUCLEOTIDE SEQUENCE</scope>
</reference>
<feature type="repeat" description="TPR" evidence="2">
    <location>
        <begin position="554"/>
        <end position="587"/>
    </location>
</feature>
<feature type="compositionally biased region" description="Basic and acidic residues" evidence="3">
    <location>
        <begin position="743"/>
        <end position="760"/>
    </location>
</feature>
<sequence length="760" mass="82607">TSPVIWVTAAKLEETQGNEKMVELILTRAIDSLAANGVTPDRDMWLKQAEEAEKTGFIKTCQAIIKVTIKVGVDEDVKGMKQNWIQDADAAINRNSIEVARAIYNNAVMHLKGKKGLWLRLAELETKYGNAESLDNVLQRAVTYCPHAEILWLMAPCSVQREQWRRMRSAWFSIFTKEDFKPKSIIQLLCKQTKTLKYGQVDRVLDGSSAFVKIADGVFMVVTAANTIWSFVPNTHIDKAKKAVSACWDAARILSLTSVEGVKIVVTSVAAEGLCGAASVTSGLATLGGGSVAGGGLGMVGGIFVVAAAPSVLSAHAIYNLCDAMENNSLTPTAVAIGGVGGAVAGSTLLDSAWIGIVMVAESGAVAGLSASGITSGLAALGGGSIASGGAGVLGGVAAVASGAAVYAHFQNKRALHLSEEGLKEHPSFAKLWMIGGQIHMEKSQSQLTDFADAGGKFDSTYHSQGLLLKALYFPGGQQEMKKRADLLWLKGVEVSVGEFLALRRKYIEDLSMKAEEREMKQHWKEEKRLQVEQNMDNAYKLGVDALKKCENDAHVIIAVAKLFWRDGKNAKARKWFNRAVTLNPRLGDAWGAYLAFELENGTSHEQREVIRKCVDAEPNQGLEWNKIVKKVANWRAKWAVKLKRFVEEVYTTEFNAKPLNREVELLLQGEDPYAAMATAQEEAAAEKDELDVKDEGGVKQESFEPATSFQGAKPGWCFKMGMRGLGYYRDPKQDQAAAGIKGEVKQEGKAKVKEEDEKK</sequence>
<gene>
    <name evidence="4" type="primary">PRPF6</name>
    <name evidence="4" type="ORF">SPIL2461_LOCUS11639</name>
</gene>
<dbReference type="GO" id="GO:0046540">
    <property type="term" value="C:U4/U6 x U5 tri-snRNP complex"/>
    <property type="evidence" value="ECO:0007669"/>
    <property type="project" value="TreeGrafter"/>
</dbReference>
<feature type="non-terminal residue" evidence="4">
    <location>
        <position position="760"/>
    </location>
</feature>
<evidence type="ECO:0000256" key="1">
    <source>
        <dbReference type="ARBA" id="ARBA00022737"/>
    </source>
</evidence>
<evidence type="ECO:0000313" key="4">
    <source>
        <dbReference type="EMBL" id="CAE7464130.1"/>
    </source>
</evidence>
<dbReference type="GO" id="GO:0071013">
    <property type="term" value="C:catalytic step 2 spliceosome"/>
    <property type="evidence" value="ECO:0007669"/>
    <property type="project" value="TreeGrafter"/>
</dbReference>
<dbReference type="PANTHER" id="PTHR11246">
    <property type="entry name" value="PRE-MRNA SPLICING FACTOR"/>
    <property type="match status" value="1"/>
</dbReference>
<organism evidence="4 5">
    <name type="scientific">Symbiodinium pilosum</name>
    <name type="common">Dinoflagellate</name>
    <dbReference type="NCBI Taxonomy" id="2952"/>
    <lineage>
        <taxon>Eukaryota</taxon>
        <taxon>Sar</taxon>
        <taxon>Alveolata</taxon>
        <taxon>Dinophyceae</taxon>
        <taxon>Suessiales</taxon>
        <taxon>Symbiodiniaceae</taxon>
        <taxon>Symbiodinium</taxon>
    </lineage>
</organism>
<accession>A0A812S293</accession>
<dbReference type="OrthoDB" id="440128at2759"/>